<evidence type="ECO:0000313" key="5">
    <source>
        <dbReference type="EMBL" id="CRL26807.1"/>
    </source>
</evidence>
<dbReference type="AlphaFoldDB" id="A0A0G4PK59"/>
<evidence type="ECO:0000259" key="4">
    <source>
        <dbReference type="PROSITE" id="PS51387"/>
    </source>
</evidence>
<dbReference type="Proteomes" id="UP000053732">
    <property type="component" value="Unassembled WGS sequence"/>
</dbReference>
<evidence type="ECO:0000256" key="3">
    <source>
        <dbReference type="SAM" id="SignalP"/>
    </source>
</evidence>
<dbReference type="PROSITE" id="PS51387">
    <property type="entry name" value="FAD_PCMH"/>
    <property type="match status" value="1"/>
</dbReference>
<name>A0A0G4PK59_PENC3</name>
<evidence type="ECO:0000256" key="2">
    <source>
        <dbReference type="ARBA" id="ARBA00023002"/>
    </source>
</evidence>
<evidence type="ECO:0000313" key="6">
    <source>
        <dbReference type="Proteomes" id="UP000053732"/>
    </source>
</evidence>
<dbReference type="GO" id="GO:0016491">
    <property type="term" value="F:oxidoreductase activity"/>
    <property type="evidence" value="ECO:0007669"/>
    <property type="project" value="UniProtKB-KW"/>
</dbReference>
<organism evidence="5 6">
    <name type="scientific">Penicillium camemberti (strain FM 013)</name>
    <dbReference type="NCBI Taxonomy" id="1429867"/>
    <lineage>
        <taxon>Eukaryota</taxon>
        <taxon>Fungi</taxon>
        <taxon>Dikarya</taxon>
        <taxon>Ascomycota</taxon>
        <taxon>Pezizomycotina</taxon>
        <taxon>Eurotiomycetes</taxon>
        <taxon>Eurotiomycetidae</taxon>
        <taxon>Eurotiales</taxon>
        <taxon>Aspergillaceae</taxon>
        <taxon>Penicillium</taxon>
    </lineage>
</organism>
<dbReference type="Pfam" id="PF08031">
    <property type="entry name" value="BBE"/>
    <property type="match status" value="1"/>
</dbReference>
<dbReference type="InterPro" id="IPR036318">
    <property type="entry name" value="FAD-bd_PCMH-like_sf"/>
</dbReference>
<proteinExistence type="inferred from homology"/>
<reference evidence="5 6" key="1">
    <citation type="journal article" date="2014" name="Nat. Commun.">
        <title>Multiple recent horizontal transfers of a large genomic region in cheese making fungi.</title>
        <authorList>
            <person name="Cheeseman K."/>
            <person name="Ropars J."/>
            <person name="Renault P."/>
            <person name="Dupont J."/>
            <person name="Gouzy J."/>
            <person name="Branca A."/>
            <person name="Abraham A.L."/>
            <person name="Ceppi M."/>
            <person name="Conseiller E."/>
            <person name="Debuchy R."/>
            <person name="Malagnac F."/>
            <person name="Goarin A."/>
            <person name="Silar P."/>
            <person name="Lacoste S."/>
            <person name="Sallet E."/>
            <person name="Bensimon A."/>
            <person name="Giraud T."/>
            <person name="Brygoo Y."/>
        </authorList>
    </citation>
    <scope>NUCLEOTIDE SEQUENCE [LARGE SCALE GENOMIC DNA]</scope>
    <source>
        <strain evidence="6">FM 013</strain>
    </source>
</reference>
<dbReference type="Pfam" id="PF01565">
    <property type="entry name" value="FAD_binding_4"/>
    <property type="match status" value="1"/>
</dbReference>
<gene>
    <name evidence="5" type="ORF">PCAMFM013_S019g000224</name>
</gene>
<dbReference type="InterPro" id="IPR050432">
    <property type="entry name" value="FAD-linked_Oxidoreductases_BP"/>
</dbReference>
<comment type="similarity">
    <text evidence="1">Belongs to the oxygen-dependent FAD-linked oxidoreductase family.</text>
</comment>
<dbReference type="Gene3D" id="3.30.465.10">
    <property type="match status" value="2"/>
</dbReference>
<keyword evidence="2" id="KW-0560">Oxidoreductase</keyword>
<dbReference type="InterPro" id="IPR016169">
    <property type="entry name" value="FAD-bd_PCMH_sub2"/>
</dbReference>
<keyword evidence="6" id="KW-1185">Reference proteome</keyword>
<dbReference type="EMBL" id="HG793152">
    <property type="protein sequence ID" value="CRL26807.1"/>
    <property type="molecule type" value="Genomic_DNA"/>
</dbReference>
<evidence type="ECO:0000256" key="1">
    <source>
        <dbReference type="ARBA" id="ARBA00005466"/>
    </source>
</evidence>
<feature type="signal peptide" evidence="3">
    <location>
        <begin position="1"/>
        <end position="18"/>
    </location>
</feature>
<dbReference type="SUPFAM" id="SSF56176">
    <property type="entry name" value="FAD-binding/transporter-associated domain-like"/>
    <property type="match status" value="1"/>
</dbReference>
<dbReference type="GO" id="GO:0071949">
    <property type="term" value="F:FAD binding"/>
    <property type="evidence" value="ECO:0007669"/>
    <property type="project" value="InterPro"/>
</dbReference>
<dbReference type="STRING" id="1429867.A0A0G4PK59"/>
<accession>A0A0G4PK59</accession>
<protein>
    <submittedName>
        <fullName evidence="5">Berberine/berberine-like</fullName>
    </submittedName>
</protein>
<sequence>MLSLIYFVPICLALGASATIDPGYDCRPGQKCWPSLKEWQKFNATIDGHLYETVPIAAPCYKSSLHYDEATCRDVENYYGDSIPRGTHYGQTYWLNWETCGDAGCALLETQPSELLYSTCTLGRLSSYYVDVRDASHISATLRFAHAHNIRISVKNTGHDFFGRSSVPNTLAIWTHNLDSIAFSSNFTASNCPLANSQNVGELGAGVIAADAYHFFGSKGMDITGGYEQSVGLAGGFAQGGGVGSFTTTYGLMADNAVEFEVVTADGEIRTINQCNEPELFWAMRGGGGGTFAVLTKYRVQLYPSLPIHTYTFTANFTGDTSDATQNVALREILTAHAENQAEWSAQLVTGQLEYFPEKIAISMVLLYGDNGSKLRAASASFAEFLSNRTDLSVSANEYTSYPDYANYLTVTAADAKVTEPSGIFSILASRLIPRTVFDASETIGELVEGVIQGIATARSHLNLTGTQIVLETPISNLDKNQRSSAHPAWRDALWHVIHVGEWIEPLEADEQANVAEAFLQILEPLKKLSPGGGAYFNEAHYLEPDWEQTYFGSNYPRLLEAKNQYDPTHMFDCWKCVGWRGEHDPFYSCY</sequence>
<dbReference type="InterPro" id="IPR016166">
    <property type="entry name" value="FAD-bd_PCMH"/>
</dbReference>
<dbReference type="PANTHER" id="PTHR13878">
    <property type="entry name" value="GULONOLACTONE OXIDASE"/>
    <property type="match status" value="1"/>
</dbReference>
<feature type="chain" id="PRO_5005195751" evidence="3">
    <location>
        <begin position="19"/>
        <end position="591"/>
    </location>
</feature>
<dbReference type="PANTHER" id="PTHR13878:SF91">
    <property type="entry name" value="FAD BINDING DOMAIN PROTEIN (AFU_ORTHOLOGUE AFUA_6G12070)-RELATED"/>
    <property type="match status" value="1"/>
</dbReference>
<keyword evidence="3" id="KW-0732">Signal</keyword>
<dbReference type="InterPro" id="IPR006094">
    <property type="entry name" value="Oxid_FAD_bind_N"/>
</dbReference>
<dbReference type="InterPro" id="IPR012951">
    <property type="entry name" value="BBE"/>
</dbReference>
<feature type="domain" description="FAD-binding PCMH-type" evidence="4">
    <location>
        <begin position="122"/>
        <end position="305"/>
    </location>
</feature>